<feature type="region of interest" description="Disordered" evidence="6">
    <location>
        <begin position="1"/>
        <end position="20"/>
    </location>
</feature>
<dbReference type="PANTHER" id="PTHR42711">
    <property type="entry name" value="ABC TRANSPORTER ATP-BINDING PROTEIN"/>
    <property type="match status" value="1"/>
</dbReference>
<dbReference type="PANTHER" id="PTHR42711:SF19">
    <property type="entry name" value="DOXORUBICIN RESISTANCE ATP-BINDING PROTEIN DRRA"/>
    <property type="match status" value="1"/>
</dbReference>
<gene>
    <name evidence="8" type="ORF">EEJ42_49735</name>
</gene>
<evidence type="ECO:0000313" key="9">
    <source>
        <dbReference type="Proteomes" id="UP000275401"/>
    </source>
</evidence>
<evidence type="ECO:0000313" key="8">
    <source>
        <dbReference type="EMBL" id="RNF77736.1"/>
    </source>
</evidence>
<evidence type="ECO:0000259" key="7">
    <source>
        <dbReference type="PROSITE" id="PS50893"/>
    </source>
</evidence>
<keyword evidence="4 8" id="KW-0067">ATP-binding</keyword>
<keyword evidence="5" id="KW-0046">Antibiotic resistance</keyword>
<evidence type="ECO:0000256" key="4">
    <source>
        <dbReference type="ARBA" id="ARBA00022840"/>
    </source>
</evidence>
<dbReference type="GO" id="GO:0005886">
    <property type="term" value="C:plasma membrane"/>
    <property type="evidence" value="ECO:0007669"/>
    <property type="project" value="UniProtKB-SubCell"/>
</dbReference>
<evidence type="ECO:0000256" key="2">
    <source>
        <dbReference type="ARBA" id="ARBA00022448"/>
    </source>
</evidence>
<dbReference type="InterPro" id="IPR027417">
    <property type="entry name" value="P-loop_NTPase"/>
</dbReference>
<dbReference type="SMART" id="SM00382">
    <property type="entry name" value="AAA"/>
    <property type="match status" value="1"/>
</dbReference>
<reference evidence="8 9" key="1">
    <citation type="submission" date="2018-11" db="EMBL/GenBank/DDBJ databases">
        <title>The Potential of Streptomyces as Biocontrol Agents against the Tomato grey mould, Botrytis cinerea (Gray mold) Frontiers in Microbiology.</title>
        <authorList>
            <person name="Li D."/>
        </authorList>
    </citation>
    <scope>NUCLEOTIDE SEQUENCE [LARGE SCALE GENOMIC DNA]</scope>
    <source>
        <strain evidence="8 9">NEAU-LD23</strain>
    </source>
</reference>
<dbReference type="RefSeq" id="WP_148082257.1">
    <property type="nucleotide sequence ID" value="NZ_RIBZ01000885.1"/>
</dbReference>
<feature type="region of interest" description="Disordered" evidence="6">
    <location>
        <begin position="325"/>
        <end position="350"/>
    </location>
</feature>
<dbReference type="GO" id="GO:0005524">
    <property type="term" value="F:ATP binding"/>
    <property type="evidence" value="ECO:0007669"/>
    <property type="project" value="UniProtKB-KW"/>
</dbReference>
<organism evidence="8 9">
    <name type="scientific">Streptomyces botrytidirepellens</name>
    <dbReference type="NCBI Taxonomy" id="2486417"/>
    <lineage>
        <taxon>Bacteria</taxon>
        <taxon>Bacillati</taxon>
        <taxon>Actinomycetota</taxon>
        <taxon>Actinomycetes</taxon>
        <taxon>Kitasatosporales</taxon>
        <taxon>Streptomycetaceae</taxon>
        <taxon>Streptomyces</taxon>
    </lineage>
</organism>
<accession>A0A3M8SDJ0</accession>
<evidence type="ECO:0000256" key="3">
    <source>
        <dbReference type="ARBA" id="ARBA00022741"/>
    </source>
</evidence>
<protein>
    <submittedName>
        <fullName evidence="8">ABC transporter ATP-binding protein</fullName>
    </submittedName>
</protein>
<keyword evidence="2" id="KW-0813">Transport</keyword>
<evidence type="ECO:0000256" key="1">
    <source>
        <dbReference type="ARBA" id="ARBA00004202"/>
    </source>
</evidence>
<dbReference type="Proteomes" id="UP000275401">
    <property type="component" value="Unassembled WGS sequence"/>
</dbReference>
<feature type="non-terminal residue" evidence="8">
    <location>
        <position position="411"/>
    </location>
</feature>
<dbReference type="GO" id="GO:0016887">
    <property type="term" value="F:ATP hydrolysis activity"/>
    <property type="evidence" value="ECO:0007669"/>
    <property type="project" value="InterPro"/>
</dbReference>
<dbReference type="GO" id="GO:0046677">
    <property type="term" value="P:response to antibiotic"/>
    <property type="evidence" value="ECO:0007669"/>
    <property type="project" value="UniProtKB-KW"/>
</dbReference>
<dbReference type="EMBL" id="RIBZ01000885">
    <property type="protein sequence ID" value="RNF77736.1"/>
    <property type="molecule type" value="Genomic_DNA"/>
</dbReference>
<dbReference type="Pfam" id="PF00005">
    <property type="entry name" value="ABC_tran"/>
    <property type="match status" value="1"/>
</dbReference>
<dbReference type="Gene3D" id="3.40.50.300">
    <property type="entry name" value="P-loop containing nucleotide triphosphate hydrolases"/>
    <property type="match status" value="1"/>
</dbReference>
<proteinExistence type="predicted"/>
<dbReference type="InterPro" id="IPR003439">
    <property type="entry name" value="ABC_transporter-like_ATP-bd"/>
</dbReference>
<dbReference type="PROSITE" id="PS50893">
    <property type="entry name" value="ABC_TRANSPORTER_2"/>
    <property type="match status" value="1"/>
</dbReference>
<feature type="domain" description="ABC transporter" evidence="7">
    <location>
        <begin position="23"/>
        <end position="253"/>
    </location>
</feature>
<keyword evidence="3" id="KW-0547">Nucleotide-binding</keyword>
<evidence type="ECO:0000256" key="6">
    <source>
        <dbReference type="SAM" id="MobiDB-lite"/>
    </source>
</evidence>
<feature type="compositionally biased region" description="Basic and acidic residues" evidence="6">
    <location>
        <begin position="332"/>
        <end position="350"/>
    </location>
</feature>
<evidence type="ECO:0000256" key="5">
    <source>
        <dbReference type="ARBA" id="ARBA00023251"/>
    </source>
</evidence>
<comment type="subcellular location">
    <subcellularLocation>
        <location evidence="1">Cell membrane</location>
        <topology evidence="1">Peripheral membrane protein</topology>
    </subcellularLocation>
</comment>
<comment type="caution">
    <text evidence="8">The sequence shown here is derived from an EMBL/GenBank/DDBJ whole genome shotgun (WGS) entry which is preliminary data.</text>
</comment>
<dbReference type="InterPro" id="IPR003593">
    <property type="entry name" value="AAA+_ATPase"/>
</dbReference>
<name>A0A3M8SDJ0_9ACTN</name>
<keyword evidence="9" id="KW-1185">Reference proteome</keyword>
<dbReference type="InterPro" id="IPR050763">
    <property type="entry name" value="ABC_transporter_ATP-binding"/>
</dbReference>
<sequence>MSRAAAATGPHRPLPGPGGPSAIQVRGLRKSYGRTTVVDGLHLDVPHGTVFALLGPNGAGKTTAVRILSARTAADGGDVRIAGYDLSTDADAVRTAVGLLGRATGVDTRLTAEENLLLASALCRLPTPDGRSRAAELLARLGMPRVATEPAAALSSGTLRRLDLAMLLAGDPSVVLLDEPTAGLDPVGRRIVRDVVRDLVADGITVLFTTCSPQEAAWLADRIGVLHRGRLVAEGTQDELLRLVPGGHIRLHFADTAELAAAAAPFRMHTVVRDDTALSLQIPGDGSVALMRAVLDVLEDARVEPRRLTVHSPGLEDVFAALVDSGSQDPPRPSDRAAHPPDAPRGKELRDSRSLWREVLPVIAAAPLLPAHVAEAGLAALPGVLLTVLVCAAPAFAGHARADVPPPARRC</sequence>
<dbReference type="AlphaFoldDB" id="A0A3M8SDJ0"/>
<dbReference type="SUPFAM" id="SSF52540">
    <property type="entry name" value="P-loop containing nucleoside triphosphate hydrolases"/>
    <property type="match status" value="1"/>
</dbReference>